<dbReference type="RefSeq" id="WP_188452692.1">
    <property type="nucleotide sequence ID" value="NZ_BMFS01000011.1"/>
</dbReference>
<evidence type="ECO:0000313" key="2">
    <source>
        <dbReference type="Proteomes" id="UP000648722"/>
    </source>
</evidence>
<organism evidence="1 2">
    <name type="scientific">Glycocaulis albus</name>
    <dbReference type="NCBI Taxonomy" id="1382801"/>
    <lineage>
        <taxon>Bacteria</taxon>
        <taxon>Pseudomonadati</taxon>
        <taxon>Pseudomonadota</taxon>
        <taxon>Alphaproteobacteria</taxon>
        <taxon>Maricaulales</taxon>
        <taxon>Maricaulaceae</taxon>
        <taxon>Glycocaulis</taxon>
    </lineage>
</organism>
<name>A0ABQ1XX13_9PROT</name>
<reference evidence="2" key="1">
    <citation type="journal article" date="2019" name="Int. J. Syst. Evol. Microbiol.">
        <title>The Global Catalogue of Microorganisms (GCM) 10K type strain sequencing project: providing services to taxonomists for standard genome sequencing and annotation.</title>
        <authorList>
            <consortium name="The Broad Institute Genomics Platform"/>
            <consortium name="The Broad Institute Genome Sequencing Center for Infectious Disease"/>
            <person name="Wu L."/>
            <person name="Ma J."/>
        </authorList>
    </citation>
    <scope>NUCLEOTIDE SEQUENCE [LARGE SCALE GENOMIC DNA]</scope>
    <source>
        <strain evidence="2">CGMCC 1.12766</strain>
    </source>
</reference>
<gene>
    <name evidence="1" type="ORF">GCM10007420_22510</name>
</gene>
<comment type="caution">
    <text evidence="1">The sequence shown here is derived from an EMBL/GenBank/DDBJ whole genome shotgun (WGS) entry which is preliminary data.</text>
</comment>
<keyword evidence="2" id="KW-1185">Reference proteome</keyword>
<accession>A0ABQ1XX13</accession>
<evidence type="ECO:0000313" key="1">
    <source>
        <dbReference type="EMBL" id="GGH05498.1"/>
    </source>
</evidence>
<proteinExistence type="predicted"/>
<protein>
    <submittedName>
        <fullName evidence="1">Uncharacterized protein</fullName>
    </submittedName>
</protein>
<dbReference type="Proteomes" id="UP000648722">
    <property type="component" value="Unassembled WGS sequence"/>
</dbReference>
<dbReference type="EMBL" id="BMFS01000011">
    <property type="protein sequence ID" value="GGH05498.1"/>
    <property type="molecule type" value="Genomic_DNA"/>
</dbReference>
<sequence>MFGRGKNRLRGAKASFQDVLTALPYRQPVRFDPGQPDILTHQLKHGDYLAGVGTDSLGSAIAIMKKFRDWASVRASTTLLRKIEAVCPDILFDLEQKLSFTSNLVEYSLSFMDWAQKALQAVEDAQAAGDNERTAKAVVTLISGFASYISQVGSYFHDFQSYFGKGIYDRYRENLNTLSNDDRRAIHAFYAHFEVAVASMARIYQQEIPAIGRTGEIPAPFVIKWAVSLVGSIQKLYTSALDLLQR</sequence>